<dbReference type="SUPFAM" id="SSF52540">
    <property type="entry name" value="P-loop containing nucleoside triphosphate hydrolases"/>
    <property type="match status" value="1"/>
</dbReference>
<keyword evidence="3" id="KW-1185">Reference proteome</keyword>
<dbReference type="OrthoDB" id="3267153at2759"/>
<proteinExistence type="predicted"/>
<dbReference type="EMBL" id="KN817584">
    <property type="protein sequence ID" value="KJA18798.1"/>
    <property type="molecule type" value="Genomic_DNA"/>
</dbReference>
<dbReference type="Pfam" id="PF01926">
    <property type="entry name" value="MMR_HSR1"/>
    <property type="match status" value="1"/>
</dbReference>
<evidence type="ECO:0000313" key="3">
    <source>
        <dbReference type="Proteomes" id="UP000054270"/>
    </source>
</evidence>
<dbReference type="AlphaFoldDB" id="A0A0D2M6J8"/>
<dbReference type="CDD" id="cd00882">
    <property type="entry name" value="Ras_like_GTPase"/>
    <property type="match status" value="1"/>
</dbReference>
<name>A0A0D2M6J8_HYPSF</name>
<dbReference type="STRING" id="945553.A0A0D2M6J8"/>
<dbReference type="GO" id="GO:0005525">
    <property type="term" value="F:GTP binding"/>
    <property type="evidence" value="ECO:0007669"/>
    <property type="project" value="InterPro"/>
</dbReference>
<reference evidence="3" key="1">
    <citation type="submission" date="2014-04" db="EMBL/GenBank/DDBJ databases">
        <title>Evolutionary Origins and Diversification of the Mycorrhizal Mutualists.</title>
        <authorList>
            <consortium name="DOE Joint Genome Institute"/>
            <consortium name="Mycorrhizal Genomics Consortium"/>
            <person name="Kohler A."/>
            <person name="Kuo A."/>
            <person name="Nagy L.G."/>
            <person name="Floudas D."/>
            <person name="Copeland A."/>
            <person name="Barry K.W."/>
            <person name="Cichocki N."/>
            <person name="Veneault-Fourrey C."/>
            <person name="LaButti K."/>
            <person name="Lindquist E.A."/>
            <person name="Lipzen A."/>
            <person name="Lundell T."/>
            <person name="Morin E."/>
            <person name="Murat C."/>
            <person name="Riley R."/>
            <person name="Ohm R."/>
            <person name="Sun H."/>
            <person name="Tunlid A."/>
            <person name="Henrissat B."/>
            <person name="Grigoriev I.V."/>
            <person name="Hibbett D.S."/>
            <person name="Martin F."/>
        </authorList>
    </citation>
    <scope>NUCLEOTIDE SEQUENCE [LARGE SCALE GENOMIC DNA]</scope>
    <source>
        <strain evidence="3">FD-334 SS-4</strain>
    </source>
</reference>
<evidence type="ECO:0000259" key="1">
    <source>
        <dbReference type="Pfam" id="PF01926"/>
    </source>
</evidence>
<protein>
    <recommendedName>
        <fullName evidence="1">G domain-containing protein</fullName>
    </recommendedName>
</protein>
<feature type="domain" description="G" evidence="1">
    <location>
        <begin position="56"/>
        <end position="190"/>
    </location>
</feature>
<feature type="non-terminal residue" evidence="2">
    <location>
        <position position="197"/>
    </location>
</feature>
<dbReference type="Gene3D" id="3.40.50.300">
    <property type="entry name" value="P-loop containing nucleotide triphosphate hydrolases"/>
    <property type="match status" value="1"/>
</dbReference>
<gene>
    <name evidence="2" type="ORF">HYPSUDRAFT_168746</name>
</gene>
<sequence>MPNINWDLGLPLTRKYLFTSQHSIYVLPDVPSPPTYRTTMNDIEAMKLRAKYTHFRILVIGRANAGKTTLLKRVCNTDEDPCIYNENNENQLVPTDERGIHNIEKQFMFKSNPQLIFHDSPGFEAGNEQELKDVLAFIEKRSKANNPSEQLHAIWFCVVLNDSRPLSELEYKFFNEKRRGNVPVIALFTKFDDLIAQ</sequence>
<organism evidence="2 3">
    <name type="scientific">Hypholoma sublateritium (strain FD-334 SS-4)</name>
    <dbReference type="NCBI Taxonomy" id="945553"/>
    <lineage>
        <taxon>Eukaryota</taxon>
        <taxon>Fungi</taxon>
        <taxon>Dikarya</taxon>
        <taxon>Basidiomycota</taxon>
        <taxon>Agaricomycotina</taxon>
        <taxon>Agaricomycetes</taxon>
        <taxon>Agaricomycetidae</taxon>
        <taxon>Agaricales</taxon>
        <taxon>Agaricineae</taxon>
        <taxon>Strophariaceae</taxon>
        <taxon>Hypholoma</taxon>
    </lineage>
</organism>
<dbReference type="InterPro" id="IPR027417">
    <property type="entry name" value="P-loop_NTPase"/>
</dbReference>
<dbReference type="InterPro" id="IPR006073">
    <property type="entry name" value="GTP-bd"/>
</dbReference>
<accession>A0A0D2M6J8</accession>
<evidence type="ECO:0000313" key="2">
    <source>
        <dbReference type="EMBL" id="KJA18798.1"/>
    </source>
</evidence>
<dbReference type="Proteomes" id="UP000054270">
    <property type="component" value="Unassembled WGS sequence"/>
</dbReference>
<dbReference type="OMA" id="QNGHEID"/>